<evidence type="ECO:0008006" key="3">
    <source>
        <dbReference type="Google" id="ProtNLM"/>
    </source>
</evidence>
<dbReference type="EMBL" id="JBHLTP010000009">
    <property type="protein sequence ID" value="MFC0524122.1"/>
    <property type="molecule type" value="Genomic_DNA"/>
</dbReference>
<dbReference type="Proteomes" id="UP001589836">
    <property type="component" value="Unassembled WGS sequence"/>
</dbReference>
<name>A0ABV6LP12_9BACI</name>
<evidence type="ECO:0000313" key="1">
    <source>
        <dbReference type="EMBL" id="MFC0524122.1"/>
    </source>
</evidence>
<sequence length="681" mass="76029">MSTSPVSNLFQALQSNPASKVQQSVKPGQMISGKVLKLYPQQKALIQLGSREMTAQLEASLELNGRYVFQVKANDPVLTLQVMQEAVTNNIDQVASMLKQLGFSANKQRIDLVQQLYKNNVPFTEQNLKEAFAIMAQAKGGKLAQQVLLHMMKHSMPIRLPVWQALHSRMGTETSFLSTLQIMKQELPLTSSSSPKALQAVHHSMQRMMNKSVSESVHSVIANLVDAEMHSKHQPTMALLQKAGLLSGAVTLRDALTQQTISGISHRLEGLLNNPSTLHQREWGAVNGKQTNSFISEGVKQLVALKSRQEGNLGAIPHPHLSSEQVIKNKLHSIYQQQLPVSQGMKQQLSHWVNSLQQFTTSMKGSKENAIPSTDQQWKAFLQQTSSLFHSSNGEKLLQVLQRYMHQHSWNSLKTLVDAAVLPAVGTSKQEAIPAALQTSLSDITANQLTKEEQHSLIRLLSVYNQGSQNQYGIRDSFYIQWKSALEASGMNYEHNLFKSFQDNESITVDHTLKGAILKGMQENISSALLDKMQNVLHQLNGIPLQVQDTEQTMQLQLHLPGEWFGMEQNLFMDMEGKKNENGDIDPDYCRILFYLELAALKETVIDMRVQKRIVQVTIYSVNEAAADVIPALKPALESGLEKIGYQLSTVRFKLPDEQGTNGKKTSAVRSYYEGGFDLKI</sequence>
<comment type="caution">
    <text evidence="1">The sequence shown here is derived from an EMBL/GenBank/DDBJ whole genome shotgun (WGS) entry which is preliminary data.</text>
</comment>
<keyword evidence="2" id="KW-1185">Reference proteome</keyword>
<accession>A0ABV6LP12</accession>
<evidence type="ECO:0000313" key="2">
    <source>
        <dbReference type="Proteomes" id="UP001589836"/>
    </source>
</evidence>
<dbReference type="RefSeq" id="WP_377347759.1">
    <property type="nucleotide sequence ID" value="NZ_JBHLTP010000009.1"/>
</dbReference>
<proteinExistence type="predicted"/>
<protein>
    <recommendedName>
        <fullName evidence="3">Flagellar hook-length control protein FliK</fullName>
    </recommendedName>
</protein>
<gene>
    <name evidence="1" type="ORF">ACFFGV_11165</name>
</gene>
<organism evidence="1 2">
    <name type="scientific">Pontibacillus salicampi</name>
    <dbReference type="NCBI Taxonomy" id="1449801"/>
    <lineage>
        <taxon>Bacteria</taxon>
        <taxon>Bacillati</taxon>
        <taxon>Bacillota</taxon>
        <taxon>Bacilli</taxon>
        <taxon>Bacillales</taxon>
        <taxon>Bacillaceae</taxon>
        <taxon>Pontibacillus</taxon>
    </lineage>
</organism>
<reference evidence="1 2" key="1">
    <citation type="submission" date="2024-09" db="EMBL/GenBank/DDBJ databases">
        <authorList>
            <person name="Sun Q."/>
            <person name="Mori K."/>
        </authorList>
    </citation>
    <scope>NUCLEOTIDE SEQUENCE [LARGE SCALE GENOMIC DNA]</scope>
    <source>
        <strain evidence="1 2">NCAIM B.02529</strain>
    </source>
</reference>